<feature type="compositionally biased region" description="Basic and acidic residues" evidence="1">
    <location>
        <begin position="218"/>
        <end position="254"/>
    </location>
</feature>
<evidence type="ECO:0000313" key="2">
    <source>
        <dbReference type="EMBL" id="GFY47791.1"/>
    </source>
</evidence>
<keyword evidence="3" id="KW-1185">Reference proteome</keyword>
<feature type="compositionally biased region" description="Basic and acidic residues" evidence="1">
    <location>
        <begin position="195"/>
        <end position="211"/>
    </location>
</feature>
<reference evidence="2" key="1">
    <citation type="submission" date="2020-08" db="EMBL/GenBank/DDBJ databases">
        <title>Multicomponent nature underlies the extraordinary mechanical properties of spider dragline silk.</title>
        <authorList>
            <person name="Kono N."/>
            <person name="Nakamura H."/>
            <person name="Mori M."/>
            <person name="Yoshida Y."/>
            <person name="Ohtoshi R."/>
            <person name="Malay A.D."/>
            <person name="Moran D.A.P."/>
            <person name="Tomita M."/>
            <person name="Numata K."/>
            <person name="Arakawa K."/>
        </authorList>
    </citation>
    <scope>NUCLEOTIDE SEQUENCE</scope>
</reference>
<feature type="compositionally biased region" description="Basic and acidic residues" evidence="1">
    <location>
        <begin position="76"/>
        <end position="97"/>
    </location>
</feature>
<sequence>MQWSSHWVANVTIIPTPSITKMLNTEMLNVNDVMEPMDLKESFKRLQLYKARSHRENKNSIKKHSDKASSRKGNKSPRDDEKSYEAQEKMKKCEKVHLNPLVMPKRKSDLSKNTRKAKSQRLQRENESQEDRESRLTNCRLRISMSRSNECSSERNERLQLDRTRHSLLRSRKSLKSREQRLENDRIRHAISRSLESDDSRKQRLENDRIRHAVSRSQESDDSRGNRLEDDDVARSRPRVENSREQRLEDDRIRHAVSQTLESDDS</sequence>
<evidence type="ECO:0000313" key="3">
    <source>
        <dbReference type="Proteomes" id="UP000886998"/>
    </source>
</evidence>
<organism evidence="2 3">
    <name type="scientific">Trichonephila inaurata madagascariensis</name>
    <dbReference type="NCBI Taxonomy" id="2747483"/>
    <lineage>
        <taxon>Eukaryota</taxon>
        <taxon>Metazoa</taxon>
        <taxon>Ecdysozoa</taxon>
        <taxon>Arthropoda</taxon>
        <taxon>Chelicerata</taxon>
        <taxon>Arachnida</taxon>
        <taxon>Araneae</taxon>
        <taxon>Araneomorphae</taxon>
        <taxon>Entelegynae</taxon>
        <taxon>Araneoidea</taxon>
        <taxon>Nephilidae</taxon>
        <taxon>Trichonephila</taxon>
        <taxon>Trichonephila inaurata</taxon>
    </lineage>
</organism>
<accession>A0A8X7BWN4</accession>
<feature type="region of interest" description="Disordered" evidence="1">
    <location>
        <begin position="50"/>
        <end position="141"/>
    </location>
</feature>
<name>A0A8X7BWN4_9ARAC</name>
<evidence type="ECO:0000256" key="1">
    <source>
        <dbReference type="SAM" id="MobiDB-lite"/>
    </source>
</evidence>
<feature type="region of interest" description="Disordered" evidence="1">
    <location>
        <begin position="193"/>
        <end position="266"/>
    </location>
</feature>
<comment type="caution">
    <text evidence="2">The sequence shown here is derived from an EMBL/GenBank/DDBJ whole genome shotgun (WGS) entry which is preliminary data.</text>
</comment>
<dbReference type="EMBL" id="BMAV01006105">
    <property type="protein sequence ID" value="GFY47791.1"/>
    <property type="molecule type" value="Genomic_DNA"/>
</dbReference>
<dbReference type="OrthoDB" id="1728974at2759"/>
<gene>
    <name evidence="2" type="ORF">TNIN_223701</name>
</gene>
<proteinExistence type="predicted"/>
<feature type="compositionally biased region" description="Basic and acidic residues" evidence="1">
    <location>
        <begin position="122"/>
        <end position="135"/>
    </location>
</feature>
<protein>
    <submittedName>
        <fullName evidence="2">Uncharacterized protein</fullName>
    </submittedName>
</protein>
<feature type="compositionally biased region" description="Polar residues" evidence="1">
    <location>
        <begin position="257"/>
        <end position="266"/>
    </location>
</feature>
<feature type="compositionally biased region" description="Basic residues" evidence="1">
    <location>
        <begin position="60"/>
        <end position="75"/>
    </location>
</feature>
<dbReference type="Proteomes" id="UP000886998">
    <property type="component" value="Unassembled WGS sequence"/>
</dbReference>
<dbReference type="AlphaFoldDB" id="A0A8X7BWN4"/>